<feature type="domain" description="ABC1 atypical kinase-like" evidence="3">
    <location>
        <begin position="99"/>
        <end position="344"/>
    </location>
</feature>
<dbReference type="InterPro" id="IPR004147">
    <property type="entry name" value="ABC1_dom"/>
</dbReference>
<keyword evidence="2" id="KW-1133">Transmembrane helix</keyword>
<comment type="caution">
    <text evidence="4">The sequence shown here is derived from an EMBL/GenBank/DDBJ whole genome shotgun (WGS) entry which is preliminary data.</text>
</comment>
<comment type="similarity">
    <text evidence="1">Belongs to the protein kinase superfamily. ADCK protein kinase family.</text>
</comment>
<name>A0ABV0EAX7_9BURK</name>
<dbReference type="InterPro" id="IPR050154">
    <property type="entry name" value="UbiB_kinase"/>
</dbReference>
<evidence type="ECO:0000313" key="4">
    <source>
        <dbReference type="EMBL" id="MEO1765810.1"/>
    </source>
</evidence>
<proteinExistence type="inferred from homology"/>
<dbReference type="RefSeq" id="WP_347306290.1">
    <property type="nucleotide sequence ID" value="NZ_JBAJEX010000001.1"/>
</dbReference>
<dbReference type="CDD" id="cd05121">
    <property type="entry name" value="ABC1_ADCK3-like"/>
    <property type="match status" value="1"/>
</dbReference>
<evidence type="ECO:0000259" key="3">
    <source>
        <dbReference type="Pfam" id="PF03109"/>
    </source>
</evidence>
<feature type="transmembrane region" description="Helical" evidence="2">
    <location>
        <begin position="503"/>
        <end position="522"/>
    </location>
</feature>
<dbReference type="Pfam" id="PF03109">
    <property type="entry name" value="ABC1"/>
    <property type="match status" value="1"/>
</dbReference>
<feature type="transmembrane region" description="Helical" evidence="2">
    <location>
        <begin position="534"/>
        <end position="554"/>
    </location>
</feature>
<keyword evidence="5" id="KW-1185">Reference proteome</keyword>
<keyword evidence="2" id="KW-0472">Membrane</keyword>
<dbReference type="EMBL" id="JBAJEX010000001">
    <property type="protein sequence ID" value="MEO1765810.1"/>
    <property type="molecule type" value="Genomic_DNA"/>
</dbReference>
<reference evidence="4 5" key="1">
    <citation type="submission" date="2024-02" db="EMBL/GenBank/DDBJ databases">
        <title>New thermophilic sulfur-oxidizing bacteria from a hot springs of the Uzon caldera (Kamchatka, Russia).</title>
        <authorList>
            <person name="Dukat A.M."/>
            <person name="Elcheninov A.G."/>
            <person name="Frolov E.N."/>
        </authorList>
    </citation>
    <scope>NUCLEOTIDE SEQUENCE [LARGE SCALE GENOMIC DNA]</scope>
    <source>
        <strain evidence="4 5">AK1</strain>
    </source>
</reference>
<organism evidence="4 5">
    <name type="scientific">Thiobacter aerophilum</name>
    <dbReference type="NCBI Taxonomy" id="3121275"/>
    <lineage>
        <taxon>Bacteria</taxon>
        <taxon>Pseudomonadati</taxon>
        <taxon>Pseudomonadota</taxon>
        <taxon>Betaproteobacteria</taxon>
        <taxon>Burkholderiales</taxon>
        <taxon>Thiobacteraceae</taxon>
        <taxon>Thiobacter</taxon>
    </lineage>
</organism>
<evidence type="ECO:0000256" key="2">
    <source>
        <dbReference type="SAM" id="Phobius"/>
    </source>
</evidence>
<accession>A0ABV0EAX7</accession>
<protein>
    <submittedName>
        <fullName evidence="4">AarF/UbiB family protein</fullName>
    </submittedName>
</protein>
<sequence>MLWETISVVRDFPRLHEISSVLIRHGLGDLVRRMGLVSALERAGRILHWKEESEITRLEPPQRFRRMLEELGPTYIKLGQVLATRVDLLPPEWIAELERLQDQVPPVPFEALLADMTQALTRPPQEVFAQIDPTPRAAASIAQVHDALLPDGTPVVLKVRRPGIVPKVEADLRIMGHLAALLESEIPESRRYQPRRVVQQFAKSLRRELDLAAEARAVERFGEMFADDPTVVIPRVYWDYTSAVMNVQGRIEGIPGNRLDQVDAAGLDRRLLAVRGANVVLKMILIHGYFHADPHPGNVFYLPGHRLGLIDFGMTGMLTTERRNQITDLLLALLRKDERALLEVILEWSGDGPVDEARLASDLIEFVFNYSSVQLRDISMGRLLSELTVIMREHHLVLPPDLTLLFKALITLEGLGRQLDPQFDMGEHVEPFMTQVLPLRYSPQALAKRAERGVAEMASVLMGLPRDLSRFFKELRKGRAHIDLDLKRLERFGNQIDRSASRLTLGILTASLIIGSSIVMTIQGGPKIFGMPVLGFFGFLLAVMNSIWLVFSIWRSGRD</sequence>
<evidence type="ECO:0000256" key="1">
    <source>
        <dbReference type="ARBA" id="ARBA00009670"/>
    </source>
</evidence>
<evidence type="ECO:0000313" key="5">
    <source>
        <dbReference type="Proteomes" id="UP001482231"/>
    </source>
</evidence>
<keyword evidence="2" id="KW-0812">Transmembrane</keyword>
<dbReference type="InterPro" id="IPR011009">
    <property type="entry name" value="Kinase-like_dom_sf"/>
</dbReference>
<dbReference type="PANTHER" id="PTHR10566">
    <property type="entry name" value="CHAPERONE-ACTIVITY OF BC1 COMPLEX CABC1 -RELATED"/>
    <property type="match status" value="1"/>
</dbReference>
<dbReference type="SUPFAM" id="SSF56112">
    <property type="entry name" value="Protein kinase-like (PK-like)"/>
    <property type="match status" value="1"/>
</dbReference>
<dbReference type="PANTHER" id="PTHR10566:SF113">
    <property type="entry name" value="PROTEIN ACTIVITY OF BC1 COMPLEX KINASE 7, CHLOROPLASTIC"/>
    <property type="match status" value="1"/>
</dbReference>
<dbReference type="Proteomes" id="UP001482231">
    <property type="component" value="Unassembled WGS sequence"/>
</dbReference>
<gene>
    <name evidence="4" type="ORF">V6E02_01050</name>
</gene>